<feature type="compositionally biased region" description="Polar residues" evidence="1">
    <location>
        <begin position="87"/>
        <end position="97"/>
    </location>
</feature>
<dbReference type="InterPro" id="IPR009057">
    <property type="entry name" value="Homeodomain-like_sf"/>
</dbReference>
<evidence type="ECO:0000256" key="1">
    <source>
        <dbReference type="SAM" id="MobiDB-lite"/>
    </source>
</evidence>
<reference evidence="3" key="1">
    <citation type="journal article" date="2019" name="Int. J. Syst. Evol. Microbiol.">
        <title>The Global Catalogue of Microorganisms (GCM) 10K type strain sequencing project: providing services to taxonomists for standard genome sequencing and annotation.</title>
        <authorList>
            <consortium name="The Broad Institute Genomics Platform"/>
            <consortium name="The Broad Institute Genome Sequencing Center for Infectious Disease"/>
            <person name="Wu L."/>
            <person name="Ma J."/>
        </authorList>
    </citation>
    <scope>NUCLEOTIDE SEQUENCE [LARGE SCALE GENOMIC DNA]</scope>
    <source>
        <strain evidence="3">KCTC 52490</strain>
    </source>
</reference>
<dbReference type="Gene3D" id="1.10.10.60">
    <property type="entry name" value="Homeodomain-like"/>
    <property type="match status" value="1"/>
</dbReference>
<dbReference type="Proteomes" id="UP001597512">
    <property type="component" value="Unassembled WGS sequence"/>
</dbReference>
<name>A0ABW6ARI9_9BACT</name>
<sequence>MKTSRRQYDEKFKIMAVNLSVAKGSIKTTAAELGIAAQLLTRWRQERLTPTGKVATQGAQLSGEQQEILRLKKELRQAELERDISRRSASSPGTTGNIPIYKSPTDCFSR</sequence>
<proteinExistence type="predicted"/>
<accession>A0ABW6ARI9</accession>
<dbReference type="Pfam" id="PF01527">
    <property type="entry name" value="HTH_Tnp_1"/>
    <property type="match status" value="1"/>
</dbReference>
<evidence type="ECO:0000313" key="3">
    <source>
        <dbReference type="Proteomes" id="UP001597512"/>
    </source>
</evidence>
<dbReference type="EMBL" id="JBHUOM010000045">
    <property type="protein sequence ID" value="MFD2937841.1"/>
    <property type="molecule type" value="Genomic_DNA"/>
</dbReference>
<keyword evidence="3" id="KW-1185">Reference proteome</keyword>
<gene>
    <name evidence="2" type="ORF">ACFS25_29000</name>
</gene>
<dbReference type="RefSeq" id="WP_381508294.1">
    <property type="nucleotide sequence ID" value="NZ_JBHUOM010000045.1"/>
</dbReference>
<protein>
    <submittedName>
        <fullName evidence="2">Transposase</fullName>
    </submittedName>
</protein>
<feature type="region of interest" description="Disordered" evidence="1">
    <location>
        <begin position="81"/>
        <end position="110"/>
    </location>
</feature>
<dbReference type="SUPFAM" id="SSF46689">
    <property type="entry name" value="Homeodomain-like"/>
    <property type="match status" value="1"/>
</dbReference>
<comment type="caution">
    <text evidence="2">The sequence shown here is derived from an EMBL/GenBank/DDBJ whole genome shotgun (WGS) entry which is preliminary data.</text>
</comment>
<dbReference type="InterPro" id="IPR002514">
    <property type="entry name" value="Transposase_8"/>
</dbReference>
<evidence type="ECO:0000313" key="2">
    <source>
        <dbReference type="EMBL" id="MFD2937841.1"/>
    </source>
</evidence>
<organism evidence="2 3">
    <name type="scientific">Spirosoma flavum</name>
    <dbReference type="NCBI Taxonomy" id="2048557"/>
    <lineage>
        <taxon>Bacteria</taxon>
        <taxon>Pseudomonadati</taxon>
        <taxon>Bacteroidota</taxon>
        <taxon>Cytophagia</taxon>
        <taxon>Cytophagales</taxon>
        <taxon>Cytophagaceae</taxon>
        <taxon>Spirosoma</taxon>
    </lineage>
</organism>